<proteinExistence type="predicted"/>
<dbReference type="EMBL" id="JGDJ01000116">
    <property type="protein sequence ID" value="EXZ30852.1"/>
    <property type="molecule type" value="Genomic_DNA"/>
</dbReference>
<reference evidence="1 2" key="1">
    <citation type="submission" date="2014-02" db="EMBL/GenBank/DDBJ databases">
        <authorList>
            <person name="Sears C."/>
            <person name="Carroll K."/>
            <person name="Sack B.R."/>
            <person name="Qadri F."/>
            <person name="Myers L.L."/>
            <person name="Chung G.-T."/>
            <person name="Escheverria P."/>
            <person name="Fraser C.M."/>
            <person name="Sadzewicz L."/>
            <person name="Shefchek K.A."/>
            <person name="Tallon L."/>
            <person name="Das S.P."/>
            <person name="Daugherty S."/>
            <person name="Mongodin E.F."/>
        </authorList>
    </citation>
    <scope>NUCLEOTIDE SEQUENCE [LARGE SCALE GENOMIC DNA]</scope>
    <source>
        <strain evidence="1 2">S36L11</strain>
    </source>
</reference>
<sequence length="38" mass="4467">MYVAFNTSLLLSLQCRVMLHGTISIEKTYGWITLRHNR</sequence>
<accession>A0A015YFY8</accession>
<evidence type="ECO:0000313" key="2">
    <source>
        <dbReference type="Proteomes" id="UP000022082"/>
    </source>
</evidence>
<gene>
    <name evidence="1" type="ORF">M136_5397</name>
</gene>
<organism evidence="1 2">
    <name type="scientific">Bacteroides fragilis str. S36L11</name>
    <dbReference type="NCBI Taxonomy" id="1339327"/>
    <lineage>
        <taxon>Bacteria</taxon>
        <taxon>Pseudomonadati</taxon>
        <taxon>Bacteroidota</taxon>
        <taxon>Bacteroidia</taxon>
        <taxon>Bacteroidales</taxon>
        <taxon>Bacteroidaceae</taxon>
        <taxon>Bacteroides</taxon>
    </lineage>
</organism>
<evidence type="ECO:0000313" key="1">
    <source>
        <dbReference type="EMBL" id="EXZ30852.1"/>
    </source>
</evidence>
<protein>
    <submittedName>
        <fullName evidence="1">Uncharacterized protein</fullName>
    </submittedName>
</protein>
<name>A0A015YFY8_BACFG</name>
<dbReference type="Proteomes" id="UP000022082">
    <property type="component" value="Unassembled WGS sequence"/>
</dbReference>
<comment type="caution">
    <text evidence="1">The sequence shown here is derived from an EMBL/GenBank/DDBJ whole genome shotgun (WGS) entry which is preliminary data.</text>
</comment>
<dbReference type="AlphaFoldDB" id="A0A015YFY8"/>